<dbReference type="InterPro" id="IPR002481">
    <property type="entry name" value="FUR"/>
</dbReference>
<name>A0A0A5FWG2_9BACI</name>
<dbReference type="Proteomes" id="UP000030401">
    <property type="component" value="Unassembled WGS sequence"/>
</dbReference>
<dbReference type="OrthoDB" id="8659436at2"/>
<evidence type="ECO:0000256" key="6">
    <source>
        <dbReference type="ARBA" id="ARBA00023015"/>
    </source>
</evidence>
<sequence>MNTTKALHILKDNGYKHTKQRKKLLHLLQLYDQYLSVKQIWTDFQEDFPGASYDTVYRNLYTLSELGIIESTQLNGEKHFRFHCDTHGHHHHFICTDCGKTSPIDICPMDDVRGMLPEHQIENHTFEVYGKCPRCH</sequence>
<evidence type="ECO:0000313" key="12">
    <source>
        <dbReference type="Proteomes" id="UP000030401"/>
    </source>
</evidence>
<feature type="binding site" evidence="9">
    <location>
        <position position="98"/>
    </location>
    <ligand>
        <name>Zn(2+)</name>
        <dbReference type="ChEBI" id="CHEBI:29105"/>
    </ligand>
</feature>
<keyword evidence="3" id="KW-0963">Cytoplasm</keyword>
<reference evidence="11 12" key="1">
    <citation type="submission" date="2013-08" db="EMBL/GenBank/DDBJ databases">
        <authorList>
            <person name="Huang J."/>
            <person name="Wang G."/>
        </authorList>
    </citation>
    <scope>NUCLEOTIDE SEQUENCE [LARGE SCALE GENOMIC DNA]</scope>
    <source>
        <strain evidence="11 12">JSM 072002</strain>
    </source>
</reference>
<dbReference type="RefSeq" id="WP_036835741.1">
    <property type="nucleotide sequence ID" value="NZ_AVPG01000026.1"/>
</dbReference>
<keyword evidence="9" id="KW-0479">Metal-binding</keyword>
<comment type="similarity">
    <text evidence="2">Belongs to the Fur family.</text>
</comment>
<feature type="binding site" evidence="9">
    <location>
        <position position="95"/>
    </location>
    <ligand>
        <name>Zn(2+)</name>
        <dbReference type="ChEBI" id="CHEBI:29105"/>
    </ligand>
</feature>
<comment type="subcellular location">
    <subcellularLocation>
        <location evidence="1">Cytoplasm</location>
    </subcellularLocation>
</comment>
<dbReference type="InterPro" id="IPR043135">
    <property type="entry name" value="Fur_C"/>
</dbReference>
<comment type="cofactor">
    <cofactor evidence="9">
        <name>Zn(2+)</name>
        <dbReference type="ChEBI" id="CHEBI:29105"/>
    </cofactor>
    <text evidence="9">Binds 1 zinc ion per subunit.</text>
</comment>
<dbReference type="InterPro" id="IPR036388">
    <property type="entry name" value="WH-like_DNA-bd_sf"/>
</dbReference>
<dbReference type="AlphaFoldDB" id="A0A0A5FWG2"/>
<feature type="binding site" evidence="10">
    <location>
        <position position="89"/>
    </location>
    <ligand>
        <name>Fe cation</name>
        <dbReference type="ChEBI" id="CHEBI:24875"/>
    </ligand>
</feature>
<organism evidence="11 12">
    <name type="scientific">Pontibacillus litoralis JSM 072002</name>
    <dbReference type="NCBI Taxonomy" id="1385512"/>
    <lineage>
        <taxon>Bacteria</taxon>
        <taxon>Bacillati</taxon>
        <taxon>Bacillota</taxon>
        <taxon>Bacilli</taxon>
        <taxon>Bacillales</taxon>
        <taxon>Bacillaceae</taxon>
        <taxon>Pontibacillus</taxon>
    </lineage>
</organism>
<feature type="binding site" evidence="9">
    <location>
        <position position="132"/>
    </location>
    <ligand>
        <name>Zn(2+)</name>
        <dbReference type="ChEBI" id="CHEBI:29105"/>
    </ligand>
</feature>
<dbReference type="GO" id="GO:0000976">
    <property type="term" value="F:transcription cis-regulatory region binding"/>
    <property type="evidence" value="ECO:0007669"/>
    <property type="project" value="TreeGrafter"/>
</dbReference>
<dbReference type="GO" id="GO:0003700">
    <property type="term" value="F:DNA-binding transcription factor activity"/>
    <property type="evidence" value="ECO:0007669"/>
    <property type="project" value="InterPro"/>
</dbReference>
<keyword evidence="12" id="KW-1185">Reference proteome</keyword>
<dbReference type="GO" id="GO:0045892">
    <property type="term" value="P:negative regulation of DNA-templated transcription"/>
    <property type="evidence" value="ECO:0007669"/>
    <property type="project" value="TreeGrafter"/>
</dbReference>
<evidence type="ECO:0000256" key="5">
    <source>
        <dbReference type="ARBA" id="ARBA00022833"/>
    </source>
</evidence>
<dbReference type="CDD" id="cd07153">
    <property type="entry name" value="Fur_like"/>
    <property type="match status" value="1"/>
</dbReference>
<evidence type="ECO:0000256" key="3">
    <source>
        <dbReference type="ARBA" id="ARBA00022490"/>
    </source>
</evidence>
<keyword evidence="8" id="KW-0804">Transcription</keyword>
<evidence type="ECO:0000256" key="10">
    <source>
        <dbReference type="PIRSR" id="PIRSR602481-2"/>
    </source>
</evidence>
<dbReference type="PANTHER" id="PTHR33202:SF1">
    <property type="entry name" value="FERRIC UPTAKE REGULATION PROTEIN"/>
    <property type="match status" value="1"/>
</dbReference>
<evidence type="ECO:0000256" key="8">
    <source>
        <dbReference type="ARBA" id="ARBA00023163"/>
    </source>
</evidence>
<evidence type="ECO:0000313" key="11">
    <source>
        <dbReference type="EMBL" id="KGX85121.1"/>
    </source>
</evidence>
<feature type="binding site" evidence="9">
    <location>
        <position position="135"/>
    </location>
    <ligand>
        <name>Zn(2+)</name>
        <dbReference type="ChEBI" id="CHEBI:29105"/>
    </ligand>
</feature>
<dbReference type="EMBL" id="AVPG01000026">
    <property type="protein sequence ID" value="KGX85121.1"/>
    <property type="molecule type" value="Genomic_DNA"/>
</dbReference>
<dbReference type="GO" id="GO:0008270">
    <property type="term" value="F:zinc ion binding"/>
    <property type="evidence" value="ECO:0007669"/>
    <property type="project" value="TreeGrafter"/>
</dbReference>
<gene>
    <name evidence="11" type="ORF">N784_10060</name>
</gene>
<dbReference type="Gene3D" id="1.10.10.10">
    <property type="entry name" value="Winged helix-like DNA-binding domain superfamily/Winged helix DNA-binding domain"/>
    <property type="match status" value="1"/>
</dbReference>
<dbReference type="eggNOG" id="COG0735">
    <property type="taxonomic scope" value="Bacteria"/>
</dbReference>
<dbReference type="GO" id="GO:1900376">
    <property type="term" value="P:regulation of secondary metabolite biosynthetic process"/>
    <property type="evidence" value="ECO:0007669"/>
    <property type="project" value="TreeGrafter"/>
</dbReference>
<protein>
    <submittedName>
        <fullName evidence="11">Fur family transcriptional regulator</fullName>
    </submittedName>
</protein>
<evidence type="ECO:0000256" key="4">
    <source>
        <dbReference type="ARBA" id="ARBA00022491"/>
    </source>
</evidence>
<evidence type="ECO:0000256" key="2">
    <source>
        <dbReference type="ARBA" id="ARBA00007957"/>
    </source>
</evidence>
<dbReference type="Gene3D" id="3.30.1490.190">
    <property type="match status" value="1"/>
</dbReference>
<feature type="binding site" evidence="10">
    <location>
        <position position="124"/>
    </location>
    <ligand>
        <name>Fe cation</name>
        <dbReference type="ChEBI" id="CHEBI:24875"/>
    </ligand>
</feature>
<evidence type="ECO:0000256" key="7">
    <source>
        <dbReference type="ARBA" id="ARBA00023125"/>
    </source>
</evidence>
<evidence type="ECO:0000256" key="1">
    <source>
        <dbReference type="ARBA" id="ARBA00004496"/>
    </source>
</evidence>
<proteinExistence type="inferred from homology"/>
<dbReference type="Pfam" id="PF01475">
    <property type="entry name" value="FUR"/>
    <property type="match status" value="1"/>
</dbReference>
<dbReference type="InterPro" id="IPR036390">
    <property type="entry name" value="WH_DNA-bd_sf"/>
</dbReference>
<dbReference type="GO" id="GO:0005737">
    <property type="term" value="C:cytoplasm"/>
    <property type="evidence" value="ECO:0007669"/>
    <property type="project" value="UniProtKB-SubCell"/>
</dbReference>
<keyword evidence="5 9" id="KW-0862">Zinc</keyword>
<dbReference type="SUPFAM" id="SSF46785">
    <property type="entry name" value="Winged helix' DNA-binding domain"/>
    <property type="match status" value="1"/>
</dbReference>
<comment type="caution">
    <text evidence="11">The sequence shown here is derived from an EMBL/GenBank/DDBJ whole genome shotgun (WGS) entry which is preliminary data.</text>
</comment>
<keyword evidence="7" id="KW-0238">DNA-binding</keyword>
<keyword evidence="6" id="KW-0805">Transcription regulation</keyword>
<dbReference type="PANTHER" id="PTHR33202">
    <property type="entry name" value="ZINC UPTAKE REGULATION PROTEIN"/>
    <property type="match status" value="1"/>
</dbReference>
<comment type="cofactor">
    <cofactor evidence="10">
        <name>Mn(2+)</name>
        <dbReference type="ChEBI" id="CHEBI:29035"/>
    </cofactor>
    <cofactor evidence="10">
        <name>Fe(2+)</name>
        <dbReference type="ChEBI" id="CHEBI:29033"/>
    </cofactor>
    <text evidence="10">Binds 1 Mn(2+) or Fe(2+) ion per subunit.</text>
</comment>
<keyword evidence="10" id="KW-0408">Iron</keyword>
<keyword evidence="4" id="KW-0678">Repressor</keyword>
<dbReference type="STRING" id="1385512.N784_10060"/>
<evidence type="ECO:0000256" key="9">
    <source>
        <dbReference type="PIRSR" id="PIRSR602481-1"/>
    </source>
</evidence>
<accession>A0A0A5FWG2</accession>